<dbReference type="AlphaFoldDB" id="A0A9W3SZZ5"/>
<dbReference type="Proteomes" id="UP000192743">
    <property type="component" value="Plasmid p174778"/>
</dbReference>
<evidence type="ECO:0000313" key="8">
    <source>
        <dbReference type="Proteomes" id="UP000192743"/>
    </source>
</evidence>
<dbReference type="Pfam" id="PF01527">
    <property type="entry name" value="HTH_Tnp_1"/>
    <property type="match status" value="1"/>
</dbReference>
<evidence type="ECO:0000313" key="4">
    <source>
        <dbReference type="EMBL" id="AOM14278.1"/>
    </source>
</evidence>
<proteinExistence type="predicted"/>
<dbReference type="InterPro" id="IPR009057">
    <property type="entry name" value="Homeodomain-like_sf"/>
</dbReference>
<dbReference type="GO" id="GO:0003677">
    <property type="term" value="F:DNA binding"/>
    <property type="evidence" value="ECO:0007669"/>
    <property type="project" value="InterPro"/>
</dbReference>
<organism evidence="7 8">
    <name type="scientific">Bacillus thuringiensis Bt18247</name>
    <dbReference type="NCBI Taxonomy" id="1423143"/>
    <lineage>
        <taxon>Bacteria</taxon>
        <taxon>Bacillati</taxon>
        <taxon>Bacillota</taxon>
        <taxon>Bacilli</taxon>
        <taxon>Bacillales</taxon>
        <taxon>Bacillaceae</taxon>
        <taxon>Bacillus</taxon>
        <taxon>Bacillus cereus group</taxon>
    </lineage>
</organism>
<evidence type="ECO:0000313" key="6">
    <source>
        <dbReference type="EMBL" id="AOM14285.1"/>
    </source>
</evidence>
<evidence type="ECO:0008006" key="9">
    <source>
        <dbReference type="Google" id="ProtNLM"/>
    </source>
</evidence>
<accession>A0A9W3SZZ5</accession>
<dbReference type="EMBL" id="CP015251">
    <property type="protein sequence ID" value="AOM14283.1"/>
    <property type="molecule type" value="Genomic_DNA"/>
</dbReference>
<dbReference type="EMBL" id="CP015251">
    <property type="protein sequence ID" value="AOM14278.1"/>
    <property type="molecule type" value="Genomic_DNA"/>
</dbReference>
<dbReference type="EMBL" id="CP015251">
    <property type="protein sequence ID" value="AOM14242.1"/>
    <property type="molecule type" value="Genomic_DNA"/>
</dbReference>
<evidence type="ECO:0000256" key="1">
    <source>
        <dbReference type="SAM" id="Coils"/>
    </source>
</evidence>
<keyword evidence="1" id="KW-0175">Coiled coil</keyword>
<dbReference type="Gene3D" id="1.10.10.60">
    <property type="entry name" value="Homeodomain-like"/>
    <property type="match status" value="1"/>
</dbReference>
<evidence type="ECO:0000313" key="3">
    <source>
        <dbReference type="EMBL" id="AOM14252.1"/>
    </source>
</evidence>
<name>A0A9W3SZZ5_BACTU</name>
<feature type="coiled-coil region" evidence="1">
    <location>
        <begin position="59"/>
        <end position="93"/>
    </location>
</feature>
<sequence>MGKIKQYEEEFKRQSVKHIFTTGKSVAQVARELGVSVNTLHGWVKKYKQEPKVIKQRTFRSEDQQTKEMERRIQDLEEENAILKKAMHFFAKDHR</sequence>
<reference evidence="7 8" key="1">
    <citation type="submission" date="2016-02" db="EMBL/GenBank/DDBJ databases">
        <title>Comparative analysis of three nematocidal Bacillus thuringiensis strains.</title>
        <authorList>
            <person name="Hollensteiner J."/>
            <person name="Kloesener M."/>
            <person name="Bunk B."/>
            <person name="Sproeer C."/>
            <person name="Rosenstiel P."/>
            <person name="Schulte-Iserlohe R."/>
            <person name="Schulenburg H."/>
            <person name="Liesegang H."/>
        </authorList>
    </citation>
    <scope>NUCLEOTIDE SEQUENCE [LARGE SCALE GENOMIC DNA]</scope>
    <source>
        <strain evidence="7 8">Bt18247</strain>
        <plasmid evidence="7 8">p174778</plasmid>
    </source>
</reference>
<keyword evidence="7" id="KW-0614">Plasmid</keyword>
<dbReference type="EMBL" id="CP015251">
    <property type="protein sequence ID" value="AOM14294.1"/>
    <property type="molecule type" value="Genomic_DNA"/>
</dbReference>
<dbReference type="InterPro" id="IPR051839">
    <property type="entry name" value="RD_transcriptional_regulator"/>
</dbReference>
<evidence type="ECO:0000313" key="2">
    <source>
        <dbReference type="EMBL" id="AOM14242.1"/>
    </source>
</evidence>
<evidence type="ECO:0000313" key="7">
    <source>
        <dbReference type="EMBL" id="AOM14294.1"/>
    </source>
</evidence>
<dbReference type="GO" id="GO:0006313">
    <property type="term" value="P:DNA transposition"/>
    <property type="evidence" value="ECO:0007669"/>
    <property type="project" value="InterPro"/>
</dbReference>
<evidence type="ECO:0000313" key="5">
    <source>
        <dbReference type="EMBL" id="AOM14283.1"/>
    </source>
</evidence>
<dbReference type="SUPFAM" id="SSF46689">
    <property type="entry name" value="Homeodomain-like"/>
    <property type="match status" value="1"/>
</dbReference>
<dbReference type="PANTHER" id="PTHR33215:SF13">
    <property type="entry name" value="PROTEIN DISTAL ANTENNA"/>
    <property type="match status" value="1"/>
</dbReference>
<dbReference type="GO" id="GO:0004803">
    <property type="term" value="F:transposase activity"/>
    <property type="evidence" value="ECO:0007669"/>
    <property type="project" value="InterPro"/>
</dbReference>
<dbReference type="PANTHER" id="PTHR33215">
    <property type="entry name" value="PROTEIN DISTAL ANTENNA"/>
    <property type="match status" value="1"/>
</dbReference>
<dbReference type="EMBL" id="CP015251">
    <property type="protein sequence ID" value="AOM14252.1"/>
    <property type="molecule type" value="Genomic_DNA"/>
</dbReference>
<dbReference type="InterPro" id="IPR002514">
    <property type="entry name" value="Transposase_8"/>
</dbReference>
<gene>
    <name evidence="2" type="ORF">BTI247_59100</name>
    <name evidence="3" type="ORF">BTI247_59210</name>
    <name evidence="4" type="ORF">BTI247_59480</name>
    <name evidence="5" type="ORF">BTI247_59530</name>
    <name evidence="6" type="ORF">BTI247_59550</name>
    <name evidence="7" type="ORF">BTI247_59640</name>
</gene>
<protein>
    <recommendedName>
        <fullName evidence="9">Transposase</fullName>
    </recommendedName>
</protein>
<dbReference type="EMBL" id="CP015251">
    <property type="protein sequence ID" value="AOM14285.1"/>
    <property type="molecule type" value="Genomic_DNA"/>
</dbReference>
<geneLocation type="plasmid" evidence="7 8">
    <name>p174778</name>
</geneLocation>